<protein>
    <submittedName>
        <fullName evidence="4">Protein enabled homolog</fullName>
    </submittedName>
</protein>
<accession>A0A0N4XU66</accession>
<dbReference type="Proteomes" id="UP000271162">
    <property type="component" value="Unassembled WGS sequence"/>
</dbReference>
<evidence type="ECO:0000313" key="2">
    <source>
        <dbReference type="EMBL" id="VDL69820.1"/>
    </source>
</evidence>
<evidence type="ECO:0000313" key="3">
    <source>
        <dbReference type="Proteomes" id="UP000271162"/>
    </source>
</evidence>
<dbReference type="OMA" id="WLTNSCK"/>
<evidence type="ECO:0000256" key="1">
    <source>
        <dbReference type="SAM" id="MobiDB-lite"/>
    </source>
</evidence>
<name>A0A0N4XU66_NIPBR</name>
<evidence type="ECO:0000313" key="4">
    <source>
        <dbReference type="WBParaSite" id="NBR_0000623001-mRNA-1"/>
    </source>
</evidence>
<organism evidence="4">
    <name type="scientific">Nippostrongylus brasiliensis</name>
    <name type="common">Rat hookworm</name>
    <dbReference type="NCBI Taxonomy" id="27835"/>
    <lineage>
        <taxon>Eukaryota</taxon>
        <taxon>Metazoa</taxon>
        <taxon>Ecdysozoa</taxon>
        <taxon>Nematoda</taxon>
        <taxon>Chromadorea</taxon>
        <taxon>Rhabditida</taxon>
        <taxon>Rhabditina</taxon>
        <taxon>Rhabditomorpha</taxon>
        <taxon>Strongyloidea</taxon>
        <taxon>Heligmosomidae</taxon>
        <taxon>Nippostrongylus</taxon>
    </lineage>
</organism>
<dbReference type="WBParaSite" id="NBR_0000623001-mRNA-1">
    <property type="protein sequence ID" value="NBR_0000623001-mRNA-1"/>
    <property type="gene ID" value="NBR_0000623001"/>
</dbReference>
<sequence length="396" mass="42484">MYRCSLTSFANSDEPRLYRASGRFHKKVAAAAPIHTVTTTSKSTSSELSTPNPLGYDEGSHHVNKMTEDNSVMEEAAEFAKGLERTTVAVRNDDWPRTTTAPLTNSLNVPAIITPRVLMDEKRPPLMKPPQLAYPQVKFSLKQLPMGRPQPEIFTNTVSVQNNPTDGTLPFNPLVPPSSALQNIYQPVNQSFQPVLGAPNGPLVAVPPQPNPNLPPVFPGLPQLPPQLPQGIPPTVGGVPLQNPPPIPPASGQISPLQQLPTGVPPFPQAQIPPVPARHFAGASLPPQQPSLPGQVPPGQIPPLGVVTPPVPPPPAFPDRSEVINGQAANSSLEQLGCGFDWLTNSCKDVFNIGWCGQCHDFGNIFVHDCKCVHPLIALPPRQAPPPPRPAFFSMI</sequence>
<gene>
    <name evidence="2" type="ORF">NBR_LOCUS6231</name>
</gene>
<proteinExistence type="predicted"/>
<reference evidence="4" key="1">
    <citation type="submission" date="2017-02" db="UniProtKB">
        <authorList>
            <consortium name="WormBaseParasite"/>
        </authorList>
    </citation>
    <scope>IDENTIFICATION</scope>
</reference>
<reference evidence="2 3" key="2">
    <citation type="submission" date="2018-11" db="EMBL/GenBank/DDBJ databases">
        <authorList>
            <consortium name="Pathogen Informatics"/>
        </authorList>
    </citation>
    <scope>NUCLEOTIDE SEQUENCE [LARGE SCALE GENOMIC DNA]</scope>
</reference>
<feature type="region of interest" description="Disordered" evidence="1">
    <location>
        <begin position="38"/>
        <end position="58"/>
    </location>
</feature>
<feature type="compositionally biased region" description="Low complexity" evidence="1">
    <location>
        <begin position="38"/>
        <end position="50"/>
    </location>
</feature>
<dbReference type="AlphaFoldDB" id="A0A0N4XU66"/>
<keyword evidence="3" id="KW-1185">Reference proteome</keyword>
<dbReference type="EMBL" id="UYSL01019786">
    <property type="protein sequence ID" value="VDL69820.1"/>
    <property type="molecule type" value="Genomic_DNA"/>
</dbReference>